<dbReference type="SUPFAM" id="SSF53850">
    <property type="entry name" value="Periplasmic binding protein-like II"/>
    <property type="match status" value="1"/>
</dbReference>
<dbReference type="PANTHER" id="PTHR43649">
    <property type="entry name" value="ARABINOSE-BINDING PROTEIN-RELATED"/>
    <property type="match status" value="1"/>
</dbReference>
<evidence type="ECO:0000313" key="3">
    <source>
        <dbReference type="Proteomes" id="UP001499854"/>
    </source>
</evidence>
<dbReference type="PANTHER" id="PTHR43649:SF31">
    <property type="entry name" value="SN-GLYCEROL-3-PHOSPHATE-BINDING PERIPLASMIC PROTEIN UGPB"/>
    <property type="match status" value="1"/>
</dbReference>
<evidence type="ECO:0000256" key="1">
    <source>
        <dbReference type="ARBA" id="ARBA00008520"/>
    </source>
</evidence>
<proteinExistence type="inferred from homology"/>
<gene>
    <name evidence="2" type="ORF">GCM10009838_28040</name>
</gene>
<reference evidence="2 3" key="1">
    <citation type="journal article" date="2019" name="Int. J. Syst. Evol. Microbiol.">
        <title>The Global Catalogue of Microorganisms (GCM) 10K type strain sequencing project: providing services to taxonomists for standard genome sequencing and annotation.</title>
        <authorList>
            <consortium name="The Broad Institute Genomics Platform"/>
            <consortium name="The Broad Institute Genome Sequencing Center for Infectious Disease"/>
            <person name="Wu L."/>
            <person name="Ma J."/>
        </authorList>
    </citation>
    <scope>NUCLEOTIDE SEQUENCE [LARGE SCALE GENOMIC DNA]</scope>
    <source>
        <strain evidence="2 3">JCM 16013</strain>
    </source>
</reference>
<dbReference type="Gene3D" id="3.40.190.10">
    <property type="entry name" value="Periplasmic binding protein-like II"/>
    <property type="match status" value="1"/>
</dbReference>
<name>A0ABN2RFA9_9ACTN</name>
<keyword evidence="3" id="KW-1185">Reference proteome</keyword>
<dbReference type="PROSITE" id="PS51318">
    <property type="entry name" value="TAT"/>
    <property type="match status" value="1"/>
</dbReference>
<dbReference type="RefSeq" id="WP_344657417.1">
    <property type="nucleotide sequence ID" value="NZ_BAAAQM010000013.1"/>
</dbReference>
<comment type="similarity">
    <text evidence="1">Belongs to the bacterial solute-binding protein 1 family.</text>
</comment>
<dbReference type="InterPro" id="IPR006311">
    <property type="entry name" value="TAT_signal"/>
</dbReference>
<protein>
    <submittedName>
        <fullName evidence="2">Extracellular solute-binding protein</fullName>
    </submittedName>
</protein>
<comment type="caution">
    <text evidence="2">The sequence shown here is derived from an EMBL/GenBank/DDBJ whole genome shotgun (WGS) entry which is preliminary data.</text>
</comment>
<accession>A0ABN2RFA9</accession>
<sequence>MAPSHGFTRRQVFRTSAAVGGAIAAAPLLSACGSGKASTKNSGVADTNTVKSVIPTYKASTAVTADIPSVQGANGAASDPAFLTFPASPAKSVTGPVGSGGSYQAVTPLWGSVPPPGNSYYTAVNQAIGATLTDSPSDGTTYATMLATRFASGNIPDWLDVPGWNVSAIQNFAEGVDKYFKDLTPFLAGDKVLDYPNLAAIPTGGWQAGVWNGKLYGIPLWTSAGNFPGMLFYRGDIFKAAGIDASSINSADKLKALGPELTVKSKGQYAFEDLTYYLYQIFNIPFSNGHTGWKRDSSGKLVNGYETPEYLEFLNFANSLAASGWVHPDALAGDSSKAKNRFWAGKTVITADGTGAWNKSDAQSGTAANPGYVRQGFKLFAFDGGKPSLALYPAAGMFSYLNKKLNDDQVKELLRIANYLAAPFGTQEYLTARYGKEGTTYTMTPSGPILNDEGNKVVTDTFDQLANCQAVTFNAGADQITKDYAAWQADAVQHAYKPMFYAMNITEPAETAKATTALEAVVTDVRMGRKGVSDYQAALTTWQNSAGNTLRTFYEGVAKQYGTGN</sequence>
<evidence type="ECO:0000313" key="2">
    <source>
        <dbReference type="EMBL" id="GAA1968042.1"/>
    </source>
</evidence>
<dbReference type="Proteomes" id="UP001499854">
    <property type="component" value="Unassembled WGS sequence"/>
</dbReference>
<organism evidence="2 3">
    <name type="scientific">Catenulispora subtropica</name>
    <dbReference type="NCBI Taxonomy" id="450798"/>
    <lineage>
        <taxon>Bacteria</taxon>
        <taxon>Bacillati</taxon>
        <taxon>Actinomycetota</taxon>
        <taxon>Actinomycetes</taxon>
        <taxon>Catenulisporales</taxon>
        <taxon>Catenulisporaceae</taxon>
        <taxon>Catenulispora</taxon>
    </lineage>
</organism>
<dbReference type="InterPro" id="IPR050490">
    <property type="entry name" value="Bact_solute-bd_prot1"/>
</dbReference>
<dbReference type="EMBL" id="BAAAQM010000013">
    <property type="protein sequence ID" value="GAA1968042.1"/>
    <property type="molecule type" value="Genomic_DNA"/>
</dbReference>